<accession>A0AAV2G7S5</accession>
<evidence type="ECO:0000313" key="2">
    <source>
        <dbReference type="Proteomes" id="UP001497516"/>
    </source>
</evidence>
<proteinExistence type="predicted"/>
<reference evidence="1 2" key="1">
    <citation type="submission" date="2024-04" db="EMBL/GenBank/DDBJ databases">
        <authorList>
            <person name="Fracassetti M."/>
        </authorList>
    </citation>
    <scope>NUCLEOTIDE SEQUENCE [LARGE SCALE GENOMIC DNA]</scope>
</reference>
<keyword evidence="2" id="KW-1185">Reference proteome</keyword>
<dbReference type="Proteomes" id="UP001497516">
    <property type="component" value="Chromosome 8"/>
</dbReference>
<evidence type="ECO:0000313" key="1">
    <source>
        <dbReference type="EMBL" id="CAL1406716.1"/>
    </source>
</evidence>
<sequence>MTVARWQRWFRGATTVISSRVGGESTTTMAVMEMVTKPYDDLELPLPGVNEIDDDGRSIATTRLVIYREMTGVKYWSGGETLWISRLRC</sequence>
<protein>
    <submittedName>
        <fullName evidence="1">Uncharacterized protein</fullName>
    </submittedName>
</protein>
<name>A0AAV2G7S5_9ROSI</name>
<dbReference type="EMBL" id="OZ034821">
    <property type="protein sequence ID" value="CAL1406716.1"/>
    <property type="molecule type" value="Genomic_DNA"/>
</dbReference>
<gene>
    <name evidence="1" type="ORF">LTRI10_LOCUS46424</name>
</gene>
<organism evidence="1 2">
    <name type="scientific">Linum trigynum</name>
    <dbReference type="NCBI Taxonomy" id="586398"/>
    <lineage>
        <taxon>Eukaryota</taxon>
        <taxon>Viridiplantae</taxon>
        <taxon>Streptophyta</taxon>
        <taxon>Embryophyta</taxon>
        <taxon>Tracheophyta</taxon>
        <taxon>Spermatophyta</taxon>
        <taxon>Magnoliopsida</taxon>
        <taxon>eudicotyledons</taxon>
        <taxon>Gunneridae</taxon>
        <taxon>Pentapetalae</taxon>
        <taxon>rosids</taxon>
        <taxon>fabids</taxon>
        <taxon>Malpighiales</taxon>
        <taxon>Linaceae</taxon>
        <taxon>Linum</taxon>
    </lineage>
</organism>
<dbReference type="AlphaFoldDB" id="A0AAV2G7S5"/>